<sequence>MQLLIYPPHLQGVGAFDGGAIQEQKPVAFPHERSVVKRVGPLFYWSWFHAEERGHIPLHPHSGFEIMTYVIHGKAEHKDTLGTHSTVGAGGAQVMQTGSGVSHEENMIGPRMEGFQIWFEPYLKESMKLHPAYAAYEEASFPTRSNKGFSMKTVLGEGSPITITADARMWDVEVAAGTPYMQTIPKDRALAVLAVRGGGVVSSGGKEAKFHVKDFILLNAYEEAEVRFQAHEDAGLRLVLIEVPITVDYPLYRK</sequence>
<dbReference type="InterPro" id="IPR003829">
    <property type="entry name" value="Pirin_N_dom"/>
</dbReference>
<dbReference type="InterPro" id="IPR014710">
    <property type="entry name" value="RmlC-like_jellyroll"/>
</dbReference>
<evidence type="ECO:0000256" key="2">
    <source>
        <dbReference type="RuleBase" id="RU003457"/>
    </source>
</evidence>
<comment type="caution">
    <text evidence="4">The sequence shown here is derived from an EMBL/GenBank/DDBJ whole genome shotgun (WGS) entry which is preliminary data.</text>
</comment>
<dbReference type="Pfam" id="PF02678">
    <property type="entry name" value="Pirin"/>
    <property type="match status" value="1"/>
</dbReference>
<dbReference type="PANTHER" id="PTHR13903">
    <property type="entry name" value="PIRIN-RELATED"/>
    <property type="match status" value="1"/>
</dbReference>
<protein>
    <submittedName>
        <fullName evidence="4">Pirin family protein</fullName>
    </submittedName>
</protein>
<name>A0ABW1IU95_9BACL</name>
<dbReference type="InterPro" id="IPR011051">
    <property type="entry name" value="RmlC_Cupin_sf"/>
</dbReference>
<accession>A0ABW1IU95</accession>
<dbReference type="EMBL" id="JBHSQV010000182">
    <property type="protein sequence ID" value="MFC5988556.1"/>
    <property type="molecule type" value="Genomic_DNA"/>
</dbReference>
<organism evidence="4 5">
    <name type="scientific">Marinicrinis lubricantis</name>
    <dbReference type="NCBI Taxonomy" id="2086470"/>
    <lineage>
        <taxon>Bacteria</taxon>
        <taxon>Bacillati</taxon>
        <taxon>Bacillota</taxon>
        <taxon>Bacilli</taxon>
        <taxon>Bacillales</taxon>
        <taxon>Paenibacillaceae</taxon>
    </lineage>
</organism>
<proteinExistence type="inferred from homology"/>
<dbReference type="Gene3D" id="2.60.120.10">
    <property type="entry name" value="Jelly Rolls"/>
    <property type="match status" value="1"/>
</dbReference>
<dbReference type="Proteomes" id="UP001596250">
    <property type="component" value="Unassembled WGS sequence"/>
</dbReference>
<reference evidence="5" key="1">
    <citation type="journal article" date="2019" name="Int. J. Syst. Evol. Microbiol.">
        <title>The Global Catalogue of Microorganisms (GCM) 10K type strain sequencing project: providing services to taxonomists for standard genome sequencing and annotation.</title>
        <authorList>
            <consortium name="The Broad Institute Genomics Platform"/>
            <consortium name="The Broad Institute Genome Sequencing Center for Infectious Disease"/>
            <person name="Wu L."/>
            <person name="Ma J."/>
        </authorList>
    </citation>
    <scope>NUCLEOTIDE SEQUENCE [LARGE SCALE GENOMIC DNA]</scope>
    <source>
        <strain evidence="5">CCM 8749</strain>
    </source>
</reference>
<keyword evidence="5" id="KW-1185">Reference proteome</keyword>
<evidence type="ECO:0000259" key="3">
    <source>
        <dbReference type="Pfam" id="PF02678"/>
    </source>
</evidence>
<gene>
    <name evidence="4" type="ORF">ACFPXP_19305</name>
</gene>
<dbReference type="SUPFAM" id="SSF51182">
    <property type="entry name" value="RmlC-like cupins"/>
    <property type="match status" value="1"/>
</dbReference>
<feature type="domain" description="Pirin N-terminal" evidence="3">
    <location>
        <begin position="55"/>
        <end position="118"/>
    </location>
</feature>
<evidence type="ECO:0000256" key="1">
    <source>
        <dbReference type="ARBA" id="ARBA00008416"/>
    </source>
</evidence>
<comment type="similarity">
    <text evidence="1 2">Belongs to the pirin family.</text>
</comment>
<evidence type="ECO:0000313" key="5">
    <source>
        <dbReference type="Proteomes" id="UP001596250"/>
    </source>
</evidence>
<dbReference type="PANTHER" id="PTHR13903:SF8">
    <property type="entry name" value="PIRIN"/>
    <property type="match status" value="1"/>
</dbReference>
<dbReference type="RefSeq" id="WP_379896030.1">
    <property type="nucleotide sequence ID" value="NZ_CBCSCT010000011.1"/>
</dbReference>
<dbReference type="InterPro" id="IPR012093">
    <property type="entry name" value="Pirin"/>
</dbReference>
<evidence type="ECO:0000313" key="4">
    <source>
        <dbReference type="EMBL" id="MFC5988556.1"/>
    </source>
</evidence>